<dbReference type="AlphaFoldDB" id="A0A4U0RBG0"/>
<accession>A0A4U0RBG0</accession>
<dbReference type="GO" id="GO:0003774">
    <property type="term" value="F:cytoskeletal motor activity"/>
    <property type="evidence" value="ECO:0007669"/>
    <property type="project" value="InterPro"/>
</dbReference>
<keyword evidence="3" id="KW-1185">Reference proteome</keyword>
<sequence>MLSGLNAANAYSAARQAVAPDAGAGSRTLERVGQAAEDFAAQMAMVDQVSTGAMTGSVTTQQLVQTIAEAELTLNTVVAIRDKVVEAYQDILRMPV</sequence>
<gene>
    <name evidence="2" type="ORF">FA743_07020</name>
</gene>
<name>A0A4U0RBG0_9RHOB</name>
<dbReference type="GO" id="GO:0009288">
    <property type="term" value="C:bacterial-type flagellum"/>
    <property type="evidence" value="ECO:0007669"/>
    <property type="project" value="InterPro"/>
</dbReference>
<dbReference type="InterPro" id="IPR001624">
    <property type="entry name" value="FliE"/>
</dbReference>
<proteinExistence type="predicted"/>
<reference evidence="2 3" key="1">
    <citation type="submission" date="2019-04" db="EMBL/GenBank/DDBJ databases">
        <authorList>
            <person name="Li J."/>
        </authorList>
    </citation>
    <scope>NUCLEOTIDE SEQUENCE [LARGE SCALE GENOMIC DNA]</scope>
    <source>
        <strain evidence="2 3">KCTC 42687</strain>
    </source>
</reference>
<evidence type="ECO:0000256" key="1">
    <source>
        <dbReference type="ARBA" id="ARBA00023143"/>
    </source>
</evidence>
<organism evidence="2 3">
    <name type="scientific">Paracoccus gahaiensis</name>
    <dbReference type="NCBI Taxonomy" id="1706839"/>
    <lineage>
        <taxon>Bacteria</taxon>
        <taxon>Pseudomonadati</taxon>
        <taxon>Pseudomonadota</taxon>
        <taxon>Alphaproteobacteria</taxon>
        <taxon>Rhodobacterales</taxon>
        <taxon>Paracoccaceae</taxon>
        <taxon>Paracoccus</taxon>
    </lineage>
</organism>
<keyword evidence="2" id="KW-0969">Cilium</keyword>
<keyword evidence="1" id="KW-0975">Bacterial flagellum</keyword>
<keyword evidence="2" id="KW-0966">Cell projection</keyword>
<dbReference type="OrthoDB" id="9812413at2"/>
<dbReference type="EMBL" id="SUNI01000004">
    <property type="protein sequence ID" value="TJZ92611.1"/>
    <property type="molecule type" value="Genomic_DNA"/>
</dbReference>
<dbReference type="Pfam" id="PF02049">
    <property type="entry name" value="FliE"/>
    <property type="match status" value="1"/>
</dbReference>
<comment type="caution">
    <text evidence="2">The sequence shown here is derived from an EMBL/GenBank/DDBJ whole genome shotgun (WGS) entry which is preliminary data.</text>
</comment>
<evidence type="ECO:0000313" key="3">
    <source>
        <dbReference type="Proteomes" id="UP000309747"/>
    </source>
</evidence>
<dbReference type="Proteomes" id="UP000309747">
    <property type="component" value="Unassembled WGS sequence"/>
</dbReference>
<evidence type="ECO:0000313" key="2">
    <source>
        <dbReference type="EMBL" id="TJZ92611.1"/>
    </source>
</evidence>
<dbReference type="RefSeq" id="WP_136885159.1">
    <property type="nucleotide sequence ID" value="NZ_SUNI01000004.1"/>
</dbReference>
<protein>
    <submittedName>
        <fullName evidence="2">Flagellar hook-basal body protein FliE</fullName>
    </submittedName>
</protein>
<keyword evidence="2" id="KW-0282">Flagellum</keyword>
<dbReference type="GO" id="GO:0005198">
    <property type="term" value="F:structural molecule activity"/>
    <property type="evidence" value="ECO:0007669"/>
    <property type="project" value="InterPro"/>
</dbReference>
<dbReference type="GO" id="GO:0071973">
    <property type="term" value="P:bacterial-type flagellum-dependent cell motility"/>
    <property type="evidence" value="ECO:0007669"/>
    <property type="project" value="InterPro"/>
</dbReference>